<dbReference type="GO" id="GO:0005737">
    <property type="term" value="C:cytoplasm"/>
    <property type="evidence" value="ECO:0007669"/>
    <property type="project" value="TreeGrafter"/>
</dbReference>
<accession>A0A2I1QCW1</accession>
<evidence type="ECO:0000313" key="2">
    <source>
        <dbReference type="EMBL" id="RFD77178.1"/>
    </source>
</evidence>
<sequence>MKNMRTVTDLCENPAHFAFVEKKSEFISDACHISSAEEALEFVESIRMIHPKARHVAYAAIYADKNGRLCERMSDDGEPSGTAGKPILDVIRFSNVVDAVVTVTRYFGGILLGSGGLIRAYSAAAAGAIKSSKIADIVECNCFSCKVEYSHLRMFKHLLLKNNAEVISEEYGVSIELKVCVPCKESDRFLEAVKNTFSGVIIPDFCGVCTRIC</sequence>
<gene>
    <name evidence="2" type="ORF">AXE73_00725</name>
</gene>
<comment type="similarity">
    <text evidence="1">Belongs to the IMPACT family.</text>
</comment>
<dbReference type="InterPro" id="IPR023582">
    <property type="entry name" value="Impact"/>
</dbReference>
<dbReference type="EMBL" id="LRTT01000001">
    <property type="protein sequence ID" value="RFD77178.1"/>
    <property type="molecule type" value="Genomic_DNA"/>
</dbReference>
<dbReference type="Gene3D" id="3.30.230.30">
    <property type="entry name" value="Impact, N-terminal domain"/>
    <property type="match status" value="1"/>
</dbReference>
<dbReference type="InterPro" id="IPR036956">
    <property type="entry name" value="Impact_N_sf"/>
</dbReference>
<dbReference type="SUPFAM" id="SSF54980">
    <property type="entry name" value="EF-G C-terminal domain-like"/>
    <property type="match status" value="1"/>
</dbReference>
<comment type="caution">
    <text evidence="2">The sequence shown here is derived from an EMBL/GenBank/DDBJ whole genome shotgun (WGS) entry which is preliminary data.</text>
</comment>
<organism evidence="2 3">
    <name type="scientific">Gardnerella vaginalis</name>
    <dbReference type="NCBI Taxonomy" id="2702"/>
    <lineage>
        <taxon>Bacteria</taxon>
        <taxon>Bacillati</taxon>
        <taxon>Actinomycetota</taxon>
        <taxon>Actinomycetes</taxon>
        <taxon>Bifidobacteriales</taxon>
        <taxon>Bifidobacteriaceae</taxon>
        <taxon>Gardnerella</taxon>
    </lineage>
</organism>
<name>A0A2I1QCW1_GARVA</name>
<dbReference type="Proteomes" id="UP000258533">
    <property type="component" value="Unassembled WGS sequence"/>
</dbReference>
<dbReference type="PANTHER" id="PTHR16301">
    <property type="entry name" value="IMPACT-RELATED"/>
    <property type="match status" value="1"/>
</dbReference>
<protein>
    <submittedName>
        <fullName evidence="2">IMPACT family protein</fullName>
    </submittedName>
</protein>
<dbReference type="InterPro" id="IPR015269">
    <property type="entry name" value="UPF0029_Impact_C"/>
</dbReference>
<dbReference type="PANTHER" id="PTHR16301:SF20">
    <property type="entry name" value="IMPACT FAMILY MEMBER YIGZ"/>
    <property type="match status" value="1"/>
</dbReference>
<dbReference type="InterPro" id="IPR001498">
    <property type="entry name" value="Impact_N"/>
</dbReference>
<dbReference type="GO" id="GO:0006446">
    <property type="term" value="P:regulation of translational initiation"/>
    <property type="evidence" value="ECO:0007669"/>
    <property type="project" value="TreeGrafter"/>
</dbReference>
<dbReference type="Gene3D" id="3.30.70.240">
    <property type="match status" value="1"/>
</dbReference>
<proteinExistence type="inferred from homology"/>
<dbReference type="Pfam" id="PF01205">
    <property type="entry name" value="Impact_N"/>
    <property type="match status" value="1"/>
</dbReference>
<dbReference type="InterPro" id="IPR020568">
    <property type="entry name" value="Ribosomal_Su5_D2-typ_SF"/>
</dbReference>
<dbReference type="AlphaFoldDB" id="A0A2I1QCW1"/>
<evidence type="ECO:0000313" key="3">
    <source>
        <dbReference type="Proteomes" id="UP000258533"/>
    </source>
</evidence>
<dbReference type="InterPro" id="IPR035647">
    <property type="entry name" value="EFG_III/V"/>
</dbReference>
<dbReference type="SUPFAM" id="SSF54211">
    <property type="entry name" value="Ribosomal protein S5 domain 2-like"/>
    <property type="match status" value="1"/>
</dbReference>
<dbReference type="RefSeq" id="WP_101889562.1">
    <property type="nucleotide sequence ID" value="NZ_LRTT01000001.1"/>
</dbReference>
<dbReference type="Pfam" id="PF09186">
    <property type="entry name" value="DUF1949"/>
    <property type="match status" value="1"/>
</dbReference>
<reference evidence="2 3" key="1">
    <citation type="submission" date="2016-02" db="EMBL/GenBank/DDBJ databases">
        <title>Gardnerella vaginalis Subgroups Defined by cpn60 Sequencing and Sialidase Activity in Isolates from Canada, Belgium and Kenya.</title>
        <authorList>
            <person name="Schellenberg J."/>
            <person name="Paramel Jayaprakash T."/>
            <person name="Withana Gamage N."/>
            <person name="Patterson M.H."/>
            <person name="Vaneechoutte M."/>
            <person name="Hill J.E."/>
        </authorList>
    </citation>
    <scope>NUCLEOTIDE SEQUENCE [LARGE SCALE GENOMIC DNA]</scope>
    <source>
        <strain evidence="2 3">N144</strain>
    </source>
</reference>
<evidence type="ECO:0000256" key="1">
    <source>
        <dbReference type="ARBA" id="ARBA00007665"/>
    </source>
</evidence>